<organism evidence="3 4">
    <name type="scientific">Micromonospora fulviviridis</name>
    <dbReference type="NCBI Taxonomy" id="47860"/>
    <lineage>
        <taxon>Bacteria</taxon>
        <taxon>Bacillati</taxon>
        <taxon>Actinomycetota</taxon>
        <taxon>Actinomycetes</taxon>
        <taxon>Micromonosporales</taxon>
        <taxon>Micromonosporaceae</taxon>
        <taxon>Micromonospora</taxon>
    </lineage>
</organism>
<protein>
    <submittedName>
        <fullName evidence="3">Aldehyde dehydrogenase family protein</fullName>
    </submittedName>
</protein>
<dbReference type="InterPro" id="IPR047110">
    <property type="entry name" value="GABD/Sad-like"/>
</dbReference>
<sequence length="459" mass="48967">MQEIITVNPANGTELYRYRPMTNAEIEDRLTAAAAAHADWRRVDVRRRCEVLSEVARLLRAKQEQLARLAVAEMGKPIAEARAEVEKCAWVCDYYAAEAPRALADDIVEAVGSRSWISYEALGIVLAVMPWNFPFWQVFRFAAPALAAGNAVLLKHSPNVSGCAVAVQEVFIEAGLPAGLFTTLLIAEAEVPETVSRLVSDERIAAVTLTGSNQAGAHVAAAAGRAVKKSVLELGGSDPFVVLDDADIENAVTGAVASRFVNSGQSCLAAKRFLVHWSLLDTFSERFAEAVGRLQVGDPMDPATRIGPLARADLAAALHKQVEAAIRAGARALVGGGLMDRGPAWYAPTVLADVTPDMPVMTEETFGPVAAVIPFEDDEDAVRLANLTPYGLGASVWSRNEERALALGRKIQSGALFVNAVVASDPRLPFGGVKHSGYGRELGTAGAREFTNVRTVVVT</sequence>
<dbReference type="RefSeq" id="WP_355667765.1">
    <property type="nucleotide sequence ID" value="NZ_JBEXRX010000162.1"/>
</dbReference>
<accession>A0ABV2VTW3</accession>
<gene>
    <name evidence="3" type="ORF">ABZ071_30965</name>
</gene>
<dbReference type="PROSITE" id="PS00070">
    <property type="entry name" value="ALDEHYDE_DEHYDR_CYS"/>
    <property type="match status" value="1"/>
</dbReference>
<dbReference type="Gene3D" id="3.40.605.10">
    <property type="entry name" value="Aldehyde Dehydrogenase, Chain A, domain 1"/>
    <property type="match status" value="1"/>
</dbReference>
<dbReference type="InterPro" id="IPR016163">
    <property type="entry name" value="Ald_DH_C"/>
</dbReference>
<dbReference type="PANTHER" id="PTHR43217">
    <property type="entry name" value="SUCCINATE SEMIALDEHYDE DEHYDROGENASE [NAD(P)+] SAD"/>
    <property type="match status" value="1"/>
</dbReference>
<evidence type="ECO:0000256" key="1">
    <source>
        <dbReference type="ARBA" id="ARBA00023002"/>
    </source>
</evidence>
<dbReference type="Proteomes" id="UP001550348">
    <property type="component" value="Unassembled WGS sequence"/>
</dbReference>
<dbReference type="InterPro" id="IPR015590">
    <property type="entry name" value="Aldehyde_DH_dom"/>
</dbReference>
<evidence type="ECO:0000259" key="2">
    <source>
        <dbReference type="Pfam" id="PF00171"/>
    </source>
</evidence>
<reference evidence="3 4" key="1">
    <citation type="submission" date="2024-06" db="EMBL/GenBank/DDBJ databases">
        <title>The Natural Products Discovery Center: Release of the First 8490 Sequenced Strains for Exploring Actinobacteria Biosynthetic Diversity.</title>
        <authorList>
            <person name="Kalkreuter E."/>
            <person name="Kautsar S.A."/>
            <person name="Yang D."/>
            <person name="Bader C.D."/>
            <person name="Teijaro C.N."/>
            <person name="Fluegel L."/>
            <person name="Davis C.M."/>
            <person name="Simpson J.R."/>
            <person name="Lauterbach L."/>
            <person name="Steele A.D."/>
            <person name="Gui C."/>
            <person name="Meng S."/>
            <person name="Li G."/>
            <person name="Viehrig K."/>
            <person name="Ye F."/>
            <person name="Su P."/>
            <person name="Kiefer A.F."/>
            <person name="Nichols A."/>
            <person name="Cepeda A.J."/>
            <person name="Yan W."/>
            <person name="Fan B."/>
            <person name="Jiang Y."/>
            <person name="Adhikari A."/>
            <person name="Zheng C.-J."/>
            <person name="Schuster L."/>
            <person name="Cowan T.M."/>
            <person name="Smanski M.J."/>
            <person name="Chevrette M.G."/>
            <person name="De Carvalho L.P.S."/>
            <person name="Shen B."/>
        </authorList>
    </citation>
    <scope>NUCLEOTIDE SEQUENCE [LARGE SCALE GENOMIC DNA]</scope>
    <source>
        <strain evidence="3 4">NPDC006286</strain>
    </source>
</reference>
<keyword evidence="4" id="KW-1185">Reference proteome</keyword>
<evidence type="ECO:0000313" key="4">
    <source>
        <dbReference type="Proteomes" id="UP001550348"/>
    </source>
</evidence>
<dbReference type="PANTHER" id="PTHR43217:SF1">
    <property type="entry name" value="SUCCINATE SEMIALDEHYDE DEHYDROGENASE [NAD(P)+] SAD"/>
    <property type="match status" value="1"/>
</dbReference>
<dbReference type="EMBL" id="JBEXRX010000162">
    <property type="protein sequence ID" value="MEU0156234.1"/>
    <property type="molecule type" value="Genomic_DNA"/>
</dbReference>
<dbReference type="InterPro" id="IPR016162">
    <property type="entry name" value="Ald_DH_N"/>
</dbReference>
<dbReference type="InterPro" id="IPR016161">
    <property type="entry name" value="Ald_DH/histidinol_DH"/>
</dbReference>
<dbReference type="SUPFAM" id="SSF53720">
    <property type="entry name" value="ALDH-like"/>
    <property type="match status" value="1"/>
</dbReference>
<evidence type="ECO:0000313" key="3">
    <source>
        <dbReference type="EMBL" id="MEU0156234.1"/>
    </source>
</evidence>
<dbReference type="Pfam" id="PF00171">
    <property type="entry name" value="Aldedh"/>
    <property type="match status" value="1"/>
</dbReference>
<proteinExistence type="predicted"/>
<keyword evidence="1" id="KW-0560">Oxidoreductase</keyword>
<dbReference type="Gene3D" id="3.40.309.10">
    <property type="entry name" value="Aldehyde Dehydrogenase, Chain A, domain 2"/>
    <property type="match status" value="1"/>
</dbReference>
<feature type="domain" description="Aldehyde dehydrogenase" evidence="2">
    <location>
        <begin position="4"/>
        <end position="456"/>
    </location>
</feature>
<comment type="caution">
    <text evidence="3">The sequence shown here is derived from an EMBL/GenBank/DDBJ whole genome shotgun (WGS) entry which is preliminary data.</text>
</comment>
<dbReference type="InterPro" id="IPR016160">
    <property type="entry name" value="Ald_DH_CS_CYS"/>
</dbReference>
<name>A0ABV2VTW3_9ACTN</name>